<protein>
    <recommendedName>
        <fullName evidence="4">Lipocalin-like domain-containing protein</fullName>
    </recommendedName>
</protein>
<organism evidence="2 3">
    <name type="scientific">Hymenobacter terrestris</name>
    <dbReference type="NCBI Taxonomy" id="2748310"/>
    <lineage>
        <taxon>Bacteria</taxon>
        <taxon>Pseudomonadati</taxon>
        <taxon>Bacteroidota</taxon>
        <taxon>Cytophagia</taxon>
        <taxon>Cytophagales</taxon>
        <taxon>Hymenobacteraceae</taxon>
        <taxon>Hymenobacter</taxon>
    </lineage>
</organism>
<reference evidence="2 3" key="1">
    <citation type="submission" date="2020-05" db="EMBL/GenBank/DDBJ databases">
        <title>Hymenobacter terrestris sp. nov. and Hymenobacter lapidiphilus sp. nov., isolated from regoliths in Antarctica.</title>
        <authorList>
            <person name="Sedlacek I."/>
            <person name="Pantucek R."/>
            <person name="Zeman M."/>
            <person name="Holochova P."/>
            <person name="Kralova S."/>
            <person name="Stankova E."/>
            <person name="Sedo O."/>
            <person name="Micenkova L."/>
            <person name="Svec P."/>
            <person name="Gupta V."/>
            <person name="Sood U."/>
            <person name="Korpole U.S."/>
            <person name="Lal R."/>
        </authorList>
    </citation>
    <scope>NUCLEOTIDE SEQUENCE [LARGE SCALE GENOMIC DNA]</scope>
    <source>
        <strain evidence="2 3">P5252</strain>
    </source>
</reference>
<dbReference type="RefSeq" id="WP_176898889.1">
    <property type="nucleotide sequence ID" value="NZ_JABKAV010000011.1"/>
</dbReference>
<comment type="caution">
    <text evidence="2">The sequence shown here is derived from an EMBL/GenBank/DDBJ whole genome shotgun (WGS) entry which is preliminary data.</text>
</comment>
<evidence type="ECO:0000256" key="1">
    <source>
        <dbReference type="SAM" id="SignalP"/>
    </source>
</evidence>
<dbReference type="Proteomes" id="UP000626554">
    <property type="component" value="Unassembled WGS sequence"/>
</dbReference>
<dbReference type="EMBL" id="JABKAV010000011">
    <property type="protein sequence ID" value="NVO84400.1"/>
    <property type="molecule type" value="Genomic_DNA"/>
</dbReference>
<proteinExistence type="predicted"/>
<gene>
    <name evidence="2" type="ORF">HW556_05865</name>
</gene>
<sequence>MKNAFIVLAYLLISISCVAQEKAQQISNSGLPKEFFRRWKLDYGTADGSKIDLSQAPHDEYEFKQNGKYVLYIEDGSLLTGTWEYDEKEKAVYTKRDDGELNGRIIKIKPGSITLVPDGKGISGTMFENFKFYYKPN</sequence>
<evidence type="ECO:0008006" key="4">
    <source>
        <dbReference type="Google" id="ProtNLM"/>
    </source>
</evidence>
<accession>A0ABX2Q0D4</accession>
<evidence type="ECO:0000313" key="3">
    <source>
        <dbReference type="Proteomes" id="UP000626554"/>
    </source>
</evidence>
<feature type="chain" id="PRO_5045343054" description="Lipocalin-like domain-containing protein" evidence="1">
    <location>
        <begin position="20"/>
        <end position="137"/>
    </location>
</feature>
<keyword evidence="3" id="KW-1185">Reference proteome</keyword>
<dbReference type="PROSITE" id="PS51257">
    <property type="entry name" value="PROKAR_LIPOPROTEIN"/>
    <property type="match status" value="1"/>
</dbReference>
<feature type="signal peptide" evidence="1">
    <location>
        <begin position="1"/>
        <end position="19"/>
    </location>
</feature>
<name>A0ABX2Q0D4_9BACT</name>
<keyword evidence="1" id="KW-0732">Signal</keyword>
<evidence type="ECO:0000313" key="2">
    <source>
        <dbReference type="EMBL" id="NVO84400.1"/>
    </source>
</evidence>